<dbReference type="Proteomes" id="UP000029995">
    <property type="component" value="Unassembled WGS sequence"/>
</dbReference>
<comment type="caution">
    <text evidence="1">The sequence shown here is derived from an EMBL/GenBank/DDBJ whole genome shotgun (WGS) entry which is preliminary data.</text>
</comment>
<dbReference type="AlphaFoldDB" id="A0A0A0D6W0"/>
<dbReference type="OrthoDB" id="7361084at2"/>
<name>A0A0A0D6W0_9PROT</name>
<sequence length="92" mass="9541">MAETVGPARAGTEEAMDAAIIEEYAQKLRSAGAGASLVLLTRGGHELPARDVRTARDLVHLTHDGSETVVLQSEIVGIRLQGAGGVASKMGF</sequence>
<gene>
    <name evidence="1" type="ORF">P409_13630</name>
</gene>
<proteinExistence type="predicted"/>
<evidence type="ECO:0000313" key="2">
    <source>
        <dbReference type="Proteomes" id="UP000029995"/>
    </source>
</evidence>
<evidence type="ECO:0000313" key="1">
    <source>
        <dbReference type="EMBL" id="KGM33825.1"/>
    </source>
</evidence>
<dbReference type="RefSeq" id="WP_152613371.1">
    <property type="nucleotide sequence ID" value="NZ_JANX01000144.1"/>
</dbReference>
<accession>A0A0A0D6W0</accession>
<reference evidence="1 2" key="1">
    <citation type="submission" date="2014-01" db="EMBL/GenBank/DDBJ databases">
        <title>Genome sequence determination for a cystic fibrosis isolate, Inquilinus limosus.</title>
        <authorList>
            <person name="Pino M."/>
            <person name="Di Conza J."/>
            <person name="Gutkind G."/>
        </authorList>
    </citation>
    <scope>NUCLEOTIDE SEQUENCE [LARGE SCALE GENOMIC DNA]</scope>
    <source>
        <strain evidence="1 2">MP06</strain>
    </source>
</reference>
<protein>
    <submittedName>
        <fullName evidence="1">Uncharacterized protein</fullName>
    </submittedName>
</protein>
<organism evidence="1 2">
    <name type="scientific">Inquilinus limosus MP06</name>
    <dbReference type="NCBI Taxonomy" id="1398085"/>
    <lineage>
        <taxon>Bacteria</taxon>
        <taxon>Pseudomonadati</taxon>
        <taxon>Pseudomonadota</taxon>
        <taxon>Alphaproteobacteria</taxon>
        <taxon>Rhodospirillales</taxon>
        <taxon>Rhodospirillaceae</taxon>
        <taxon>Inquilinus</taxon>
    </lineage>
</organism>
<dbReference type="EMBL" id="JANX01000144">
    <property type="protein sequence ID" value="KGM33825.1"/>
    <property type="molecule type" value="Genomic_DNA"/>
</dbReference>